<accession>A0A4Q7VGB2</accession>
<keyword evidence="2" id="KW-0812">Transmembrane</keyword>
<feature type="domain" description="DUF2726" evidence="3">
    <location>
        <begin position="56"/>
        <end position="160"/>
    </location>
</feature>
<evidence type="ECO:0000313" key="5">
    <source>
        <dbReference type="Proteomes" id="UP000293671"/>
    </source>
</evidence>
<evidence type="ECO:0000259" key="3">
    <source>
        <dbReference type="Pfam" id="PF10881"/>
    </source>
</evidence>
<feature type="transmembrane region" description="Helical" evidence="2">
    <location>
        <begin position="6"/>
        <end position="23"/>
    </location>
</feature>
<dbReference type="InterPro" id="IPR024402">
    <property type="entry name" value="DUF2726"/>
</dbReference>
<name>A0A4Q7VGB2_9BURK</name>
<gene>
    <name evidence="4" type="ORF">EV670_2810</name>
</gene>
<organism evidence="4 5">
    <name type="scientific">Rivibacter subsaxonicus</name>
    <dbReference type="NCBI Taxonomy" id="457575"/>
    <lineage>
        <taxon>Bacteria</taxon>
        <taxon>Pseudomonadati</taxon>
        <taxon>Pseudomonadota</taxon>
        <taxon>Betaproteobacteria</taxon>
        <taxon>Burkholderiales</taxon>
        <taxon>Rivibacter</taxon>
    </lineage>
</organism>
<dbReference type="Proteomes" id="UP000293671">
    <property type="component" value="Unassembled WGS sequence"/>
</dbReference>
<proteinExistence type="predicted"/>
<reference evidence="4 5" key="1">
    <citation type="submission" date="2019-02" db="EMBL/GenBank/DDBJ databases">
        <title>Genomic Encyclopedia of Type Strains, Phase IV (KMG-IV): sequencing the most valuable type-strain genomes for metagenomic binning, comparative biology and taxonomic classification.</title>
        <authorList>
            <person name="Goeker M."/>
        </authorList>
    </citation>
    <scope>NUCLEOTIDE SEQUENCE [LARGE SCALE GENOMIC DNA]</scope>
    <source>
        <strain evidence="4 5">DSM 19570</strain>
    </source>
</reference>
<dbReference type="Pfam" id="PF10881">
    <property type="entry name" value="DUF2726"/>
    <property type="match status" value="1"/>
</dbReference>
<evidence type="ECO:0000256" key="1">
    <source>
        <dbReference type="SAM" id="MobiDB-lite"/>
    </source>
</evidence>
<evidence type="ECO:0000313" key="4">
    <source>
        <dbReference type="EMBL" id="RZT95062.1"/>
    </source>
</evidence>
<dbReference type="RefSeq" id="WP_130433165.1">
    <property type="nucleotide sequence ID" value="NZ_SHKP01000007.1"/>
</dbReference>
<sequence>MIEPIFYWVAGALAVLVLGGLVLRARASRAEMGNGRTGRGVEALDTVIAWPPEPTRVLTAVERRVFQVLRDELPEYLVLAQVPLSRFLRVPTRHSYTEWMRRAGQLCADLVICDGNTQVIAVVDIRRLGSTPSERAAKRHGRMDRVLRAAGVRVLTWYEENLPPKERVRELVLGRAGMELAGREGGETISTRAADPREIVDRMEHETIPGVDEDAEPPTSTWFDDFDSNPVPLDAPTVPAPPPGSQPRRRP</sequence>
<keyword evidence="2" id="KW-1133">Transmembrane helix</keyword>
<dbReference type="EMBL" id="SHKP01000007">
    <property type="protein sequence ID" value="RZT95062.1"/>
    <property type="molecule type" value="Genomic_DNA"/>
</dbReference>
<comment type="caution">
    <text evidence="4">The sequence shown here is derived from an EMBL/GenBank/DDBJ whole genome shotgun (WGS) entry which is preliminary data.</text>
</comment>
<protein>
    <submittedName>
        <fullName evidence="4">Uncharacterized protein DUF2726</fullName>
    </submittedName>
</protein>
<dbReference type="OrthoDB" id="8909853at2"/>
<feature type="region of interest" description="Disordered" evidence="1">
    <location>
        <begin position="206"/>
        <end position="251"/>
    </location>
</feature>
<keyword evidence="2" id="KW-0472">Membrane</keyword>
<dbReference type="AlphaFoldDB" id="A0A4Q7VGB2"/>
<evidence type="ECO:0000256" key="2">
    <source>
        <dbReference type="SAM" id="Phobius"/>
    </source>
</evidence>
<keyword evidence="5" id="KW-1185">Reference proteome</keyword>